<dbReference type="GO" id="GO:0071111">
    <property type="term" value="F:cyclic-guanylate-specific phosphodiesterase activity"/>
    <property type="evidence" value="ECO:0007669"/>
    <property type="project" value="InterPro"/>
</dbReference>
<comment type="caution">
    <text evidence="3">The sequence shown here is derived from an EMBL/GenBank/DDBJ whole genome shotgun (WGS) entry which is preliminary data.</text>
</comment>
<dbReference type="RefSeq" id="WP_143950250.1">
    <property type="nucleotide sequence ID" value="NZ_BAABMB010000003.1"/>
</dbReference>
<dbReference type="NCBIfam" id="TIGR00254">
    <property type="entry name" value="GGDEF"/>
    <property type="match status" value="1"/>
</dbReference>
<dbReference type="SMART" id="SM00052">
    <property type="entry name" value="EAL"/>
    <property type="match status" value="1"/>
</dbReference>
<evidence type="ECO:0000313" key="3">
    <source>
        <dbReference type="EMBL" id="TSH90334.1"/>
    </source>
</evidence>
<dbReference type="OrthoDB" id="9813903at2"/>
<gene>
    <name evidence="3" type="ORF">FOZ76_21150</name>
</gene>
<dbReference type="SUPFAM" id="SSF141868">
    <property type="entry name" value="EAL domain-like"/>
    <property type="match status" value="1"/>
</dbReference>
<proteinExistence type="predicted"/>
<evidence type="ECO:0000259" key="2">
    <source>
        <dbReference type="PROSITE" id="PS50887"/>
    </source>
</evidence>
<accession>A0A556ABR6</accession>
<dbReference type="CDD" id="cd01949">
    <property type="entry name" value="GGDEF"/>
    <property type="match status" value="1"/>
</dbReference>
<dbReference type="PANTHER" id="PTHR33121:SF71">
    <property type="entry name" value="OXYGEN SENSOR PROTEIN DOSP"/>
    <property type="match status" value="1"/>
</dbReference>
<dbReference type="InterPro" id="IPR050706">
    <property type="entry name" value="Cyclic-di-GMP_PDE-like"/>
</dbReference>
<dbReference type="PROSITE" id="PS50887">
    <property type="entry name" value="GGDEF"/>
    <property type="match status" value="1"/>
</dbReference>
<dbReference type="PROSITE" id="PS50883">
    <property type="entry name" value="EAL"/>
    <property type="match status" value="1"/>
</dbReference>
<dbReference type="Gene3D" id="3.20.20.450">
    <property type="entry name" value="EAL domain"/>
    <property type="match status" value="1"/>
</dbReference>
<organism evidence="3 4">
    <name type="scientific">Verticiella sediminum</name>
    <dbReference type="NCBI Taxonomy" id="1247510"/>
    <lineage>
        <taxon>Bacteria</taxon>
        <taxon>Pseudomonadati</taxon>
        <taxon>Pseudomonadota</taxon>
        <taxon>Betaproteobacteria</taxon>
        <taxon>Burkholderiales</taxon>
        <taxon>Alcaligenaceae</taxon>
        <taxon>Verticiella</taxon>
    </lineage>
</organism>
<evidence type="ECO:0000259" key="1">
    <source>
        <dbReference type="PROSITE" id="PS50883"/>
    </source>
</evidence>
<feature type="domain" description="EAL" evidence="1">
    <location>
        <begin position="209"/>
        <end position="459"/>
    </location>
</feature>
<dbReference type="InterPro" id="IPR029787">
    <property type="entry name" value="Nucleotide_cyclase"/>
</dbReference>
<dbReference type="SMART" id="SM00267">
    <property type="entry name" value="GGDEF"/>
    <property type="match status" value="1"/>
</dbReference>
<dbReference type="Proteomes" id="UP000318405">
    <property type="component" value="Unassembled WGS sequence"/>
</dbReference>
<dbReference type="CDD" id="cd01948">
    <property type="entry name" value="EAL"/>
    <property type="match status" value="1"/>
</dbReference>
<keyword evidence="4" id="KW-1185">Reference proteome</keyword>
<dbReference type="InterPro" id="IPR035919">
    <property type="entry name" value="EAL_sf"/>
</dbReference>
<dbReference type="EMBL" id="VLTJ01000039">
    <property type="protein sequence ID" value="TSH90334.1"/>
    <property type="molecule type" value="Genomic_DNA"/>
</dbReference>
<feature type="domain" description="GGDEF" evidence="2">
    <location>
        <begin position="68"/>
        <end position="200"/>
    </location>
</feature>
<sequence length="459" mass="50899">MNALLTALLCTTSAALGAVWTRYRAGRSCRDAPAQPSYPSGRDPLTGLLDHQGFLARSTQQLRQAPDRTHYAALIDLQGFKLLNRRYGRDTGDYVLMRIATRLLKSLPADALVARISGDEFAVLLPDGAPERTRRLLRRVISTLRAPYDTDADVITVQPRIGIARSPQDGADIDTLLNRADFALGVAKSRGGTRIVRFDTRRGPEDDQRQQLEIDLHGALCGGTQLSMRYQPICDCATRAVRGYEALMRWQHPVYGDVPPSVFVPIAERSGQIARLGNRALQLAAVDAARWTRPWYVSVNLSPRQFYDPRLLSCLADALHTSGLPASRLFLEVTEGVLVRDMRHARRVLREIQRLGARLALDDFGTGYSGLSYLHQLPFATVKIDRSFVQDLERDERARALVAGMIALCQRLDLTTLAEGVENERQRELLAAMGCTLIQGFLTGEPLTAEQVADSQPTD</sequence>
<name>A0A556ABR6_9BURK</name>
<dbReference type="AlphaFoldDB" id="A0A556ABR6"/>
<dbReference type="InterPro" id="IPR043128">
    <property type="entry name" value="Rev_trsase/Diguanyl_cyclase"/>
</dbReference>
<dbReference type="Pfam" id="PF00990">
    <property type="entry name" value="GGDEF"/>
    <property type="match status" value="1"/>
</dbReference>
<protein>
    <submittedName>
        <fullName evidence="3">Bifunctional diguanylate cyclase/phosphodiesterase</fullName>
    </submittedName>
</protein>
<dbReference type="Gene3D" id="3.30.70.270">
    <property type="match status" value="1"/>
</dbReference>
<dbReference type="InterPro" id="IPR000160">
    <property type="entry name" value="GGDEF_dom"/>
</dbReference>
<dbReference type="InterPro" id="IPR001633">
    <property type="entry name" value="EAL_dom"/>
</dbReference>
<dbReference type="SUPFAM" id="SSF55073">
    <property type="entry name" value="Nucleotide cyclase"/>
    <property type="match status" value="1"/>
</dbReference>
<reference evidence="3 4" key="1">
    <citation type="submission" date="2019-07" db="EMBL/GenBank/DDBJ databases">
        <title>Qingshengfaniella alkalisoli gen. nov., sp. nov., isolated from saline soil.</title>
        <authorList>
            <person name="Xu L."/>
            <person name="Huang X.-X."/>
            <person name="Sun J.-Q."/>
        </authorList>
    </citation>
    <scope>NUCLEOTIDE SEQUENCE [LARGE SCALE GENOMIC DNA]</scope>
    <source>
        <strain evidence="3 4">DSM 27279</strain>
    </source>
</reference>
<dbReference type="Pfam" id="PF00563">
    <property type="entry name" value="EAL"/>
    <property type="match status" value="1"/>
</dbReference>
<evidence type="ECO:0000313" key="4">
    <source>
        <dbReference type="Proteomes" id="UP000318405"/>
    </source>
</evidence>
<dbReference type="PANTHER" id="PTHR33121">
    <property type="entry name" value="CYCLIC DI-GMP PHOSPHODIESTERASE PDEF"/>
    <property type="match status" value="1"/>
</dbReference>